<dbReference type="AlphaFoldDB" id="A0AAD1Y9H4"/>
<feature type="region of interest" description="Disordered" evidence="1">
    <location>
        <begin position="115"/>
        <end position="159"/>
    </location>
</feature>
<feature type="compositionally biased region" description="Polar residues" evidence="1">
    <location>
        <begin position="118"/>
        <end position="154"/>
    </location>
</feature>
<evidence type="ECO:0000313" key="3">
    <source>
        <dbReference type="Proteomes" id="UP001295684"/>
    </source>
</evidence>
<protein>
    <submittedName>
        <fullName evidence="2">Uncharacterized protein</fullName>
    </submittedName>
</protein>
<evidence type="ECO:0000313" key="2">
    <source>
        <dbReference type="EMBL" id="CAI2387120.1"/>
    </source>
</evidence>
<reference evidence="2" key="1">
    <citation type="submission" date="2023-07" db="EMBL/GenBank/DDBJ databases">
        <authorList>
            <consortium name="AG Swart"/>
            <person name="Singh M."/>
            <person name="Singh A."/>
            <person name="Seah K."/>
            <person name="Emmerich C."/>
        </authorList>
    </citation>
    <scope>NUCLEOTIDE SEQUENCE</scope>
    <source>
        <strain evidence="2">DP1</strain>
    </source>
</reference>
<accession>A0AAD1Y9H4</accession>
<feature type="region of interest" description="Disordered" evidence="1">
    <location>
        <begin position="403"/>
        <end position="426"/>
    </location>
</feature>
<proteinExistence type="predicted"/>
<feature type="compositionally biased region" description="Pro residues" evidence="1">
    <location>
        <begin position="407"/>
        <end position="424"/>
    </location>
</feature>
<dbReference type="EMBL" id="CAMPGE010029640">
    <property type="protein sequence ID" value="CAI2387120.1"/>
    <property type="molecule type" value="Genomic_DNA"/>
</dbReference>
<keyword evidence="3" id="KW-1185">Reference proteome</keyword>
<feature type="compositionally biased region" description="Polar residues" evidence="1">
    <location>
        <begin position="351"/>
        <end position="385"/>
    </location>
</feature>
<gene>
    <name evidence="2" type="ORF">ECRASSUSDP1_LOCUS28748</name>
</gene>
<feature type="region of interest" description="Disordered" evidence="1">
    <location>
        <begin position="483"/>
        <end position="507"/>
    </location>
</feature>
<name>A0AAD1Y9H4_EUPCR</name>
<feature type="compositionally biased region" description="Polar residues" evidence="1">
    <location>
        <begin position="489"/>
        <end position="502"/>
    </location>
</feature>
<sequence>MSYRNDLSRQKEMHISLPSVEGYFGRNTERETENKLDLPISNTMFGNQGFTVKNQKLGINKRNILNSKTPNLMHDIGKEDFKGHQMDRQYSKSTLTLKMPSKKFKKIKVYEPNKFTKKTSGGRSYSNLRMDQTNSKRSKLSHNQSEDAQQFSRFSKQKNKYNEMSIPEAVSRVYLINVEAAQNQVNLESQIRTSSSLNRNFTKKFKQRSNVPSGRSIDKFNPVLSYQNKSYQLKRKVYESPYQKQQKIIGRYVLKKQFSQNLQESQLANSGVTQNFQDNARIPNGRNSKINQKAIKNKKKIIFKNRDGEKGDPRVRSEGRNVSRINRPKTTQEAEKSHNLKLNGQAIDPLNNPNATKNSNPKSTPKSRTNQTSQISKSFPHPTTTTNHLLSKLQILKQKVLPHRHPQPPTAPNPPSSTPPPPTWPLTAATLLQQQQKLLEEVRQECVQRKVVKKKLVKELEDEKVRITLLEVRKDEREKRIKQRIISRKGNSQESRNSSYEPTLQDREDIKELKKEKEDLVRSKANYIALQKELGKLVASNAMDPRESKAVGNQSSSMVQPKGEHEFDVEWLNDHFTIVNKEVIDPESYDVNSAELPSIQYYPGTNWKWNQFNMKRLMMSDVKDHVEKMAQEVTTTHSKEQKKRQEKLVAKLFKKRIVQFDILPNMSDKKKKLTRIANAIIVAARKMKEHNITLEELMSGEKTL</sequence>
<evidence type="ECO:0000256" key="1">
    <source>
        <dbReference type="SAM" id="MobiDB-lite"/>
    </source>
</evidence>
<dbReference type="Proteomes" id="UP001295684">
    <property type="component" value="Unassembled WGS sequence"/>
</dbReference>
<organism evidence="2 3">
    <name type="scientific">Euplotes crassus</name>
    <dbReference type="NCBI Taxonomy" id="5936"/>
    <lineage>
        <taxon>Eukaryota</taxon>
        <taxon>Sar</taxon>
        <taxon>Alveolata</taxon>
        <taxon>Ciliophora</taxon>
        <taxon>Intramacronucleata</taxon>
        <taxon>Spirotrichea</taxon>
        <taxon>Hypotrichia</taxon>
        <taxon>Euplotida</taxon>
        <taxon>Euplotidae</taxon>
        <taxon>Moneuplotes</taxon>
    </lineage>
</organism>
<comment type="caution">
    <text evidence="2">The sequence shown here is derived from an EMBL/GenBank/DDBJ whole genome shotgun (WGS) entry which is preliminary data.</text>
</comment>
<feature type="region of interest" description="Disordered" evidence="1">
    <location>
        <begin position="296"/>
        <end position="385"/>
    </location>
</feature>
<feature type="compositionally biased region" description="Basic and acidic residues" evidence="1">
    <location>
        <begin position="304"/>
        <end position="321"/>
    </location>
</feature>